<keyword evidence="3" id="KW-0808">Transferase</keyword>
<feature type="region of interest" description="Disordered" evidence="1">
    <location>
        <begin position="72"/>
        <end position="108"/>
    </location>
</feature>
<dbReference type="SMART" id="SM00382">
    <property type="entry name" value="AAA"/>
    <property type="match status" value="2"/>
</dbReference>
<dbReference type="InterPro" id="IPR027417">
    <property type="entry name" value="P-loop_NTPase"/>
</dbReference>
<feature type="region of interest" description="Disordered" evidence="1">
    <location>
        <begin position="1"/>
        <end position="55"/>
    </location>
</feature>
<dbReference type="PANTHER" id="PTHR42926:SF1">
    <property type="entry name" value="CIRCADIAN CLOCK OSCILLATOR PROTEIN KAIC 1"/>
    <property type="match status" value="1"/>
</dbReference>
<feature type="compositionally biased region" description="Basic and acidic residues" evidence="1">
    <location>
        <begin position="589"/>
        <end position="608"/>
    </location>
</feature>
<keyword evidence="4" id="KW-1185">Reference proteome</keyword>
<reference evidence="3" key="2">
    <citation type="submission" date="2021-08" db="EMBL/GenBank/DDBJ databases">
        <authorList>
            <person name="Tani A."/>
            <person name="Ola A."/>
            <person name="Ogura Y."/>
            <person name="Katsura K."/>
            <person name="Hayashi T."/>
        </authorList>
    </citation>
    <scope>NUCLEOTIDE SEQUENCE</scope>
    <source>
        <strain evidence="3">JCM 32048</strain>
    </source>
</reference>
<evidence type="ECO:0000256" key="1">
    <source>
        <dbReference type="SAM" id="MobiDB-lite"/>
    </source>
</evidence>
<dbReference type="InterPro" id="IPR010624">
    <property type="entry name" value="KaiC_dom"/>
</dbReference>
<dbReference type="EMBL" id="BPQJ01000017">
    <property type="protein sequence ID" value="GJD63572.1"/>
    <property type="molecule type" value="Genomic_DNA"/>
</dbReference>
<dbReference type="InterPro" id="IPR014774">
    <property type="entry name" value="KaiC-like_dom"/>
</dbReference>
<dbReference type="PANTHER" id="PTHR42926">
    <property type="match status" value="1"/>
</dbReference>
<comment type="caution">
    <text evidence="3">The sequence shown here is derived from an EMBL/GenBank/DDBJ whole genome shotgun (WGS) entry which is preliminary data.</text>
</comment>
<dbReference type="InterPro" id="IPR003593">
    <property type="entry name" value="AAA+_ATPase"/>
</dbReference>
<evidence type="ECO:0000259" key="2">
    <source>
        <dbReference type="PROSITE" id="PS51146"/>
    </source>
</evidence>
<reference evidence="3" key="1">
    <citation type="journal article" date="2016" name="Front. Microbiol.">
        <title>Genome Sequence of the Piezophilic, Mesophilic Sulfate-Reducing Bacterium Desulfovibrio indicus J2T.</title>
        <authorList>
            <person name="Cao J."/>
            <person name="Maignien L."/>
            <person name="Shao Z."/>
            <person name="Alain K."/>
            <person name="Jebbar M."/>
        </authorList>
    </citation>
    <scope>NUCLEOTIDE SEQUENCE</scope>
    <source>
        <strain evidence="3">JCM 32048</strain>
    </source>
</reference>
<accession>A0AA37HD36</accession>
<feature type="domain" description="KaiC" evidence="2">
    <location>
        <begin position="105"/>
        <end position="344"/>
    </location>
</feature>
<gene>
    <name evidence="3" type="primary">kaiC_2</name>
    <name evidence="3" type="ORF">MPEAHAMD_3742</name>
</gene>
<feature type="domain" description="KaiC" evidence="2">
    <location>
        <begin position="346"/>
        <end position="578"/>
    </location>
</feature>
<dbReference type="GO" id="GO:0005524">
    <property type="term" value="F:ATP binding"/>
    <property type="evidence" value="ECO:0007669"/>
    <property type="project" value="InterPro"/>
</dbReference>
<proteinExistence type="predicted"/>
<dbReference type="Gene3D" id="3.40.50.300">
    <property type="entry name" value="P-loop containing nucleotide triphosphate hydrolases"/>
    <property type="match status" value="2"/>
</dbReference>
<protein>
    <submittedName>
        <fullName evidence="3">Circadian clock protein kinase KaiC</fullName>
    </submittedName>
</protein>
<dbReference type="PRINTS" id="PR01874">
    <property type="entry name" value="DNAREPAIRADA"/>
</dbReference>
<dbReference type="InterPro" id="IPR051347">
    <property type="entry name" value="Circadian_clock_KaiC-rel"/>
</dbReference>
<dbReference type="Proteomes" id="UP001055286">
    <property type="component" value="Unassembled WGS sequence"/>
</dbReference>
<dbReference type="SUPFAM" id="SSF52540">
    <property type="entry name" value="P-loop containing nucleoside triphosphate hydrolases"/>
    <property type="match status" value="2"/>
</dbReference>
<organism evidence="3 4">
    <name type="scientific">Methylobacterium frigidaeris</name>
    <dbReference type="NCBI Taxonomy" id="2038277"/>
    <lineage>
        <taxon>Bacteria</taxon>
        <taxon>Pseudomonadati</taxon>
        <taxon>Pseudomonadota</taxon>
        <taxon>Alphaproteobacteria</taxon>
        <taxon>Hyphomicrobiales</taxon>
        <taxon>Methylobacteriaceae</taxon>
        <taxon>Methylobacterium</taxon>
    </lineage>
</organism>
<sequence length="608" mass="66635">MPRAADSSAPYGPGPHACEPSLRQGLRHAFSPLRARGHTPTRRMPSVRTPLGRMNPLFSPHFFATSRETISGAASRRRRFEDQPADTASLSSMPDPMLSPSDDAAPIPTGVPGLDSILEGGFAANRAHLVEGRPGSGKTTLALQFLLDGARLGERCLYITLSESRRELASVASRHGWSLEGIEIFELVPPELSLDPRQQQSLVHSSDLELGETVRLAIAEIDRVKPQRVVFDSLSEIRLLSQGSLRYRRQVLALRSYLLIHDTTALLLDDLTAEQDDLNLHSLCHAVFQLEQLAPLYGGERRRLRVIKMRGTHFRGGFHDYVIRRGGLTVFPRLIAAEHHHDYDIDRLGSGNPALDALLGGGLDRGTSTMLLGPSGVGKSSTALVYVTAALARGERGLILSFDEPTGILMRRAAGLGMDVAEAVADGRLRVEQIDPAEVSPGELAAMVRDAVEREGVRLVLIDSLTGYQNAMPGEQYLLLQMHEILTYLNQQGVTTLLVLAQHGLVGQMSATVDLTYLSDTVVLFRFFEADGHLRRAVSVVKKRVGPHEDTIRELRIDGNGLRVGEPLVGFRGVLTGVPSYRGAPGRLLAEREESERDRPGRDSYERE</sequence>
<feature type="region of interest" description="Disordered" evidence="1">
    <location>
        <begin position="586"/>
        <end position="608"/>
    </location>
</feature>
<dbReference type="PROSITE" id="PS51146">
    <property type="entry name" value="KAIC"/>
    <property type="match status" value="2"/>
</dbReference>
<feature type="compositionally biased region" description="Low complexity" evidence="1">
    <location>
        <begin position="88"/>
        <end position="106"/>
    </location>
</feature>
<dbReference type="AlphaFoldDB" id="A0AA37HD36"/>
<evidence type="ECO:0000313" key="4">
    <source>
        <dbReference type="Proteomes" id="UP001055286"/>
    </source>
</evidence>
<evidence type="ECO:0000313" key="3">
    <source>
        <dbReference type="EMBL" id="GJD63572.1"/>
    </source>
</evidence>
<dbReference type="Pfam" id="PF06745">
    <property type="entry name" value="ATPase"/>
    <property type="match status" value="2"/>
</dbReference>
<dbReference type="CDD" id="cd19488">
    <property type="entry name" value="KaiC-like_N"/>
    <property type="match status" value="1"/>
</dbReference>
<dbReference type="GO" id="GO:0016301">
    <property type="term" value="F:kinase activity"/>
    <property type="evidence" value="ECO:0007669"/>
    <property type="project" value="UniProtKB-KW"/>
</dbReference>
<name>A0AA37HD36_9HYPH</name>
<keyword evidence="3" id="KW-0418">Kinase</keyword>